<dbReference type="InterPro" id="IPR052050">
    <property type="entry name" value="SecEffector_AnkRepeat"/>
</dbReference>
<dbReference type="Gene3D" id="1.25.40.20">
    <property type="entry name" value="Ankyrin repeat-containing domain"/>
    <property type="match status" value="1"/>
</dbReference>
<evidence type="ECO:0000313" key="3">
    <source>
        <dbReference type="Proteomes" id="UP000332933"/>
    </source>
</evidence>
<accession>A0A485L3Z0</accession>
<evidence type="ECO:0000313" key="1">
    <source>
        <dbReference type="EMBL" id="KAF0693364.1"/>
    </source>
</evidence>
<dbReference type="AlphaFoldDB" id="A0A485L3Z0"/>
<dbReference type="InterPro" id="IPR036770">
    <property type="entry name" value="Ankyrin_rpt-contain_sf"/>
</dbReference>
<reference evidence="2 3" key="1">
    <citation type="submission" date="2019-03" db="EMBL/GenBank/DDBJ databases">
        <authorList>
            <person name="Gaulin E."/>
            <person name="Dumas B."/>
        </authorList>
    </citation>
    <scope>NUCLEOTIDE SEQUENCE [LARGE SCALE GENOMIC DNA]</scope>
    <source>
        <strain evidence="2">CBS 568.67</strain>
    </source>
</reference>
<reference evidence="1" key="2">
    <citation type="submission" date="2019-06" db="EMBL/GenBank/DDBJ databases">
        <title>Genomics analysis of Aphanomyces spp. identifies a new class of oomycete effector associated with host adaptation.</title>
        <authorList>
            <person name="Gaulin E."/>
        </authorList>
    </citation>
    <scope>NUCLEOTIDE SEQUENCE</scope>
    <source>
        <strain evidence="1">CBS 578.67</strain>
    </source>
</reference>
<dbReference type="Proteomes" id="UP000332933">
    <property type="component" value="Unassembled WGS sequence"/>
</dbReference>
<protein>
    <submittedName>
        <fullName evidence="2">Aste57867_15669 protein</fullName>
    </submittedName>
</protein>
<organism evidence="2 3">
    <name type="scientific">Aphanomyces stellatus</name>
    <dbReference type="NCBI Taxonomy" id="120398"/>
    <lineage>
        <taxon>Eukaryota</taxon>
        <taxon>Sar</taxon>
        <taxon>Stramenopiles</taxon>
        <taxon>Oomycota</taxon>
        <taxon>Saprolegniomycetes</taxon>
        <taxon>Saprolegniales</taxon>
        <taxon>Verrucalvaceae</taxon>
        <taxon>Aphanomyces</taxon>
    </lineage>
</organism>
<dbReference type="SUPFAM" id="SSF48403">
    <property type="entry name" value="Ankyrin repeat"/>
    <property type="match status" value="1"/>
</dbReference>
<keyword evidence="3" id="KW-1185">Reference proteome</keyword>
<dbReference type="OrthoDB" id="67499at2759"/>
<sequence>MRYGRLDIAPLVDLAAVTSQLPTLQFLLAHGYRGCTTFTVDDAARNGHLEIVQWLFELSPTECTAQALDMAVSCGHLKVVRFLSHDSFAKVVLFDAAFDGRDAVVDALATKWGIAHVFDLMLEEAAARGTSKLSCVLVPVARGCDGIAKRMAIDLEYTNIRTLNQLLDN</sequence>
<proteinExistence type="predicted"/>
<dbReference type="InterPro" id="IPR002110">
    <property type="entry name" value="Ankyrin_rpt"/>
</dbReference>
<dbReference type="PANTHER" id="PTHR46586:SF3">
    <property type="entry name" value="ANKYRIN REPEAT-CONTAINING PROTEIN"/>
    <property type="match status" value="1"/>
</dbReference>
<evidence type="ECO:0000313" key="2">
    <source>
        <dbReference type="EMBL" id="VFT92463.1"/>
    </source>
</evidence>
<dbReference type="PANTHER" id="PTHR46586">
    <property type="entry name" value="ANKYRIN REPEAT-CONTAINING PROTEIN"/>
    <property type="match status" value="1"/>
</dbReference>
<dbReference type="EMBL" id="CAADRA010005729">
    <property type="protein sequence ID" value="VFT92463.1"/>
    <property type="molecule type" value="Genomic_DNA"/>
</dbReference>
<gene>
    <name evidence="2" type="primary">Aste57867_15669</name>
    <name evidence="1" type="ORF">As57867_015613</name>
    <name evidence="2" type="ORF">ASTE57867_15669</name>
</gene>
<dbReference type="Pfam" id="PF13637">
    <property type="entry name" value="Ank_4"/>
    <property type="match status" value="1"/>
</dbReference>
<dbReference type="EMBL" id="VJMH01005708">
    <property type="protein sequence ID" value="KAF0693364.1"/>
    <property type="molecule type" value="Genomic_DNA"/>
</dbReference>
<name>A0A485L3Z0_9STRA</name>